<accession>X0UBS4</accession>
<reference evidence="1" key="1">
    <citation type="journal article" date="2014" name="Front. Microbiol.">
        <title>High frequency of phylogenetically diverse reductive dehalogenase-homologous genes in deep subseafloor sedimentary metagenomes.</title>
        <authorList>
            <person name="Kawai M."/>
            <person name="Futagami T."/>
            <person name="Toyoda A."/>
            <person name="Takaki Y."/>
            <person name="Nishi S."/>
            <person name="Hori S."/>
            <person name="Arai W."/>
            <person name="Tsubouchi T."/>
            <person name="Morono Y."/>
            <person name="Uchiyama I."/>
            <person name="Ito T."/>
            <person name="Fujiyama A."/>
            <person name="Inagaki F."/>
            <person name="Takami H."/>
        </authorList>
    </citation>
    <scope>NUCLEOTIDE SEQUENCE</scope>
    <source>
        <strain evidence="1">Expedition CK06-06</strain>
    </source>
</reference>
<dbReference type="Gene3D" id="3.40.630.10">
    <property type="entry name" value="Zn peptidases"/>
    <property type="match status" value="1"/>
</dbReference>
<comment type="caution">
    <text evidence="1">The sequence shown here is derived from an EMBL/GenBank/DDBJ whole genome shotgun (WGS) entry which is preliminary data.</text>
</comment>
<protein>
    <recommendedName>
        <fullName evidence="2">Peptidase M20 dimerisation domain-containing protein</fullName>
    </recommendedName>
</protein>
<evidence type="ECO:0008006" key="2">
    <source>
        <dbReference type="Google" id="ProtNLM"/>
    </source>
</evidence>
<organism evidence="1">
    <name type="scientific">marine sediment metagenome</name>
    <dbReference type="NCBI Taxonomy" id="412755"/>
    <lineage>
        <taxon>unclassified sequences</taxon>
        <taxon>metagenomes</taxon>
        <taxon>ecological metagenomes</taxon>
    </lineage>
</organism>
<name>X0UBS4_9ZZZZ</name>
<evidence type="ECO:0000313" key="1">
    <source>
        <dbReference type="EMBL" id="GAG02990.1"/>
    </source>
</evidence>
<gene>
    <name evidence="1" type="ORF">S01H1_43883</name>
</gene>
<dbReference type="AlphaFoldDB" id="X0UBS4"/>
<sequence length="72" mass="8051">MSERLVNTFCAMVQISSESGNERDFIYYLKDLFTKELGANCVLDDFGNLIAKIPARNSSSVEPIFFGLHADT</sequence>
<proteinExistence type="predicted"/>
<feature type="non-terminal residue" evidence="1">
    <location>
        <position position="72"/>
    </location>
</feature>
<dbReference type="EMBL" id="BARS01027968">
    <property type="protein sequence ID" value="GAG02990.1"/>
    <property type="molecule type" value="Genomic_DNA"/>
</dbReference>
<dbReference type="SUPFAM" id="SSF53187">
    <property type="entry name" value="Zn-dependent exopeptidases"/>
    <property type="match status" value="1"/>
</dbReference>